<organism evidence="2 3">
    <name type="scientific">Coprinopsis cinerea (strain Okayama-7 / 130 / ATCC MYA-4618 / FGSC 9003)</name>
    <name type="common">Inky cap fungus</name>
    <name type="synonym">Hormographiella aspergillata</name>
    <dbReference type="NCBI Taxonomy" id="240176"/>
    <lineage>
        <taxon>Eukaryota</taxon>
        <taxon>Fungi</taxon>
        <taxon>Dikarya</taxon>
        <taxon>Basidiomycota</taxon>
        <taxon>Agaricomycotina</taxon>
        <taxon>Agaricomycetes</taxon>
        <taxon>Agaricomycetidae</taxon>
        <taxon>Agaricales</taxon>
        <taxon>Agaricineae</taxon>
        <taxon>Psathyrellaceae</taxon>
        <taxon>Coprinopsis</taxon>
    </lineage>
</organism>
<dbReference type="InParanoid" id="D6RNM1"/>
<keyword evidence="3" id="KW-1185">Reference proteome</keyword>
<gene>
    <name evidence="2" type="ORF">CC1G_14758</name>
</gene>
<evidence type="ECO:0000313" key="2">
    <source>
        <dbReference type="EMBL" id="EFI27286.1"/>
    </source>
</evidence>
<dbReference type="AlphaFoldDB" id="D6RNM1"/>
<dbReference type="GeneID" id="9379731"/>
<dbReference type="RefSeq" id="XP_002910780.1">
    <property type="nucleotide sequence ID" value="XM_002910734.1"/>
</dbReference>
<feature type="compositionally biased region" description="Basic residues" evidence="1">
    <location>
        <begin position="10"/>
        <end position="26"/>
    </location>
</feature>
<dbReference type="HOGENOM" id="CLU_1885657_0_0_1"/>
<accession>D6RNM1</accession>
<comment type="caution">
    <text evidence="2">The sequence shown here is derived from an EMBL/GenBank/DDBJ whole genome shotgun (WGS) entry which is preliminary data.</text>
</comment>
<evidence type="ECO:0000256" key="1">
    <source>
        <dbReference type="SAM" id="MobiDB-lite"/>
    </source>
</evidence>
<dbReference type="VEuPathDB" id="FungiDB:CC1G_14758"/>
<feature type="region of interest" description="Disordered" evidence="1">
    <location>
        <begin position="1"/>
        <end position="55"/>
    </location>
</feature>
<dbReference type="KEGG" id="cci:CC1G_14758"/>
<proteinExistence type="predicted"/>
<protein>
    <submittedName>
        <fullName evidence="2">Uncharacterized protein</fullName>
    </submittedName>
</protein>
<dbReference type="Proteomes" id="UP000001861">
    <property type="component" value="Unassembled WGS sequence"/>
</dbReference>
<dbReference type="EMBL" id="AACS02000007">
    <property type="protein sequence ID" value="EFI27286.1"/>
    <property type="molecule type" value="Genomic_DNA"/>
</dbReference>
<sequence>MPKDVDVNRPRHSIGKSGRKPPRRRGKEADSSDDDGPWGWKDVRKAQTKGHKDASNAADYIRDISASVKSLLSDLQHHIHSCNCDCACSSDLLRIFQSHHESLEGNVEKAQASLVEVLTEFEMATFLLNIVKSNR</sequence>
<name>D6RNM1_COPC7</name>
<feature type="compositionally biased region" description="Basic and acidic residues" evidence="1">
    <location>
        <begin position="41"/>
        <end position="54"/>
    </location>
</feature>
<evidence type="ECO:0000313" key="3">
    <source>
        <dbReference type="Proteomes" id="UP000001861"/>
    </source>
</evidence>
<reference evidence="2 3" key="1">
    <citation type="journal article" date="2010" name="Proc. Natl. Acad. Sci. U.S.A.">
        <title>Insights into evolution of multicellular fungi from the assembled chromosomes of the mushroom Coprinopsis cinerea (Coprinus cinereus).</title>
        <authorList>
            <person name="Stajich J.E."/>
            <person name="Wilke S.K."/>
            <person name="Ahren D."/>
            <person name="Au C.H."/>
            <person name="Birren B.W."/>
            <person name="Borodovsky M."/>
            <person name="Burns C."/>
            <person name="Canback B."/>
            <person name="Casselton L.A."/>
            <person name="Cheng C.K."/>
            <person name="Deng J."/>
            <person name="Dietrich F.S."/>
            <person name="Fargo D.C."/>
            <person name="Farman M.L."/>
            <person name="Gathman A.C."/>
            <person name="Goldberg J."/>
            <person name="Guigo R."/>
            <person name="Hoegger P.J."/>
            <person name="Hooker J.B."/>
            <person name="Huggins A."/>
            <person name="James T.Y."/>
            <person name="Kamada T."/>
            <person name="Kilaru S."/>
            <person name="Kodira C."/>
            <person name="Kues U."/>
            <person name="Kupfer D."/>
            <person name="Kwan H.S."/>
            <person name="Lomsadze A."/>
            <person name="Li W."/>
            <person name="Lilly W.W."/>
            <person name="Ma L.J."/>
            <person name="Mackey A.J."/>
            <person name="Manning G."/>
            <person name="Martin F."/>
            <person name="Muraguchi H."/>
            <person name="Natvig D.O."/>
            <person name="Palmerini H."/>
            <person name="Ramesh M.A."/>
            <person name="Rehmeyer C.J."/>
            <person name="Roe B.A."/>
            <person name="Shenoy N."/>
            <person name="Stanke M."/>
            <person name="Ter-Hovhannisyan V."/>
            <person name="Tunlid A."/>
            <person name="Velagapudi R."/>
            <person name="Vision T.J."/>
            <person name="Zeng Q."/>
            <person name="Zolan M.E."/>
            <person name="Pukkila P.J."/>
        </authorList>
    </citation>
    <scope>NUCLEOTIDE SEQUENCE [LARGE SCALE GENOMIC DNA]</scope>
    <source>
        <strain evidence="3">Okayama-7 / 130 / ATCC MYA-4618 / FGSC 9003</strain>
    </source>
</reference>